<accession>A0ABR0SLK7</accession>
<dbReference type="PANTHER" id="PTHR42748">
    <property type="entry name" value="NITROGEN METABOLITE REPRESSION PROTEIN NMRA FAMILY MEMBER"/>
    <property type="match status" value="1"/>
</dbReference>
<evidence type="ECO:0000259" key="4">
    <source>
        <dbReference type="Pfam" id="PF05368"/>
    </source>
</evidence>
<keyword evidence="2" id="KW-0521">NADP</keyword>
<dbReference type="InterPro" id="IPR036291">
    <property type="entry name" value="NAD(P)-bd_dom_sf"/>
</dbReference>
<evidence type="ECO:0000313" key="5">
    <source>
        <dbReference type="EMBL" id="KAK5992999.1"/>
    </source>
</evidence>
<comment type="caution">
    <text evidence="5">The sequence shown here is derived from an EMBL/GenBank/DDBJ whole genome shotgun (WGS) entry which is preliminary data.</text>
</comment>
<organism evidence="5 6">
    <name type="scientific">Cladobotryum mycophilum</name>
    <dbReference type="NCBI Taxonomy" id="491253"/>
    <lineage>
        <taxon>Eukaryota</taxon>
        <taxon>Fungi</taxon>
        <taxon>Dikarya</taxon>
        <taxon>Ascomycota</taxon>
        <taxon>Pezizomycotina</taxon>
        <taxon>Sordariomycetes</taxon>
        <taxon>Hypocreomycetidae</taxon>
        <taxon>Hypocreales</taxon>
        <taxon>Hypocreaceae</taxon>
        <taxon>Cladobotryum</taxon>
    </lineage>
</organism>
<dbReference type="Proteomes" id="UP001338125">
    <property type="component" value="Unassembled WGS sequence"/>
</dbReference>
<dbReference type="Pfam" id="PF05368">
    <property type="entry name" value="NmrA"/>
    <property type="match status" value="1"/>
</dbReference>
<evidence type="ECO:0000256" key="3">
    <source>
        <dbReference type="SAM" id="SignalP"/>
    </source>
</evidence>
<feature type="domain" description="NmrA-like" evidence="4">
    <location>
        <begin position="4"/>
        <end position="253"/>
    </location>
</feature>
<proteinExistence type="inferred from homology"/>
<dbReference type="InterPro" id="IPR008030">
    <property type="entry name" value="NmrA-like"/>
</dbReference>
<gene>
    <name evidence="5" type="ORF">PT974_06424</name>
</gene>
<feature type="chain" id="PRO_5046772555" evidence="3">
    <location>
        <begin position="16"/>
        <end position="339"/>
    </location>
</feature>
<name>A0ABR0SLK7_9HYPO</name>
<evidence type="ECO:0000256" key="2">
    <source>
        <dbReference type="ARBA" id="ARBA00022857"/>
    </source>
</evidence>
<dbReference type="Gene3D" id="3.40.50.720">
    <property type="entry name" value="NAD(P)-binding Rossmann-like Domain"/>
    <property type="match status" value="1"/>
</dbReference>
<dbReference type="CDD" id="cd05251">
    <property type="entry name" value="NmrA_like_SDR_a"/>
    <property type="match status" value="1"/>
</dbReference>
<dbReference type="Gene3D" id="3.90.25.10">
    <property type="entry name" value="UDP-galactose 4-epimerase, domain 1"/>
    <property type="match status" value="1"/>
</dbReference>
<feature type="signal peptide" evidence="3">
    <location>
        <begin position="1"/>
        <end position="15"/>
    </location>
</feature>
<dbReference type="PANTHER" id="PTHR42748:SF14">
    <property type="entry name" value="SNOAL-LIKE DOMAIN-CONTAINING PROTEIN"/>
    <property type="match status" value="1"/>
</dbReference>
<reference evidence="5 6" key="1">
    <citation type="submission" date="2024-01" db="EMBL/GenBank/DDBJ databases">
        <title>Complete genome of Cladobotryum mycophilum ATHUM6906.</title>
        <authorList>
            <person name="Christinaki A.C."/>
            <person name="Myridakis A.I."/>
            <person name="Kouvelis V.N."/>
        </authorList>
    </citation>
    <scope>NUCLEOTIDE SEQUENCE [LARGE SCALE GENOMIC DNA]</scope>
    <source>
        <strain evidence="5 6">ATHUM6906</strain>
    </source>
</reference>
<evidence type="ECO:0000313" key="6">
    <source>
        <dbReference type="Proteomes" id="UP001338125"/>
    </source>
</evidence>
<comment type="similarity">
    <text evidence="1">Belongs to the NmrA-type oxidoreductase family.</text>
</comment>
<keyword evidence="6" id="KW-1185">Reference proteome</keyword>
<dbReference type="InterPro" id="IPR051164">
    <property type="entry name" value="NmrA-like_oxidored"/>
</dbReference>
<keyword evidence="3" id="KW-0732">Signal</keyword>
<evidence type="ECO:0000256" key="1">
    <source>
        <dbReference type="ARBA" id="ARBA00006328"/>
    </source>
</evidence>
<sequence>MAATKIILILGGAGAQNSAVTQELVKNESFAIRLLSRDATSEQCKQLAVLPRVHLIEGDCYDEDTLVSAFKGVDAVFVNTNGFAIGEKAEIFWGIRMYEIAYWAGVKHFVYSSLPYVSKKSGFDPTYRVPFVDGKAKVVEYLRAQPTDKMNWSVIETGPYAEAHLGNSWFPSKGPDGVYVFRMAIGPTGAFAIQSLAEIGWFTRYIFEHPQEFEGDLLGVGIEHVMGDRIASAFTNVTGLAARFEPMDIPALMNTWPDKKIGLSGSPGYDDPTLKTRREMFAPWFRIWTESGGNTGLWTKDYERLDRIYPGRMKSIEEWMRSVGYSAEKLPDVLRTGLN</sequence>
<dbReference type="SUPFAM" id="SSF51735">
    <property type="entry name" value="NAD(P)-binding Rossmann-fold domains"/>
    <property type="match status" value="1"/>
</dbReference>
<dbReference type="EMBL" id="JAVFKD010000012">
    <property type="protein sequence ID" value="KAK5992999.1"/>
    <property type="molecule type" value="Genomic_DNA"/>
</dbReference>
<protein>
    <submittedName>
        <fullName evidence="5">NmrA-like family domain-containing protein</fullName>
    </submittedName>
</protein>